<sequence>GTTLSKNGSDLQYYNQKDEKFYRITKDGQITPLSDKAFHQVQSIVWSPNKDKAILEYPDGANIIYNFTTNKQITLPKHWKDFDFSSNGQQIVMKSMGLDPDNRWLAVVSDDGSKARRIEALGDKDATVYPSWSPNNQSIAMYTKGVGFDRQEIFFVGLHNENFKSAIIEGRGFEPRWSPKGDRLLYSVYSSQTDLKPSLWIVNAQGENIGTGRKSLRVETWANKCTFADNINLYCAVPENLEEGAGLFPEMAKNTSDRLYKIDIRTGLKKLVAIPDDWYNMSNLIISDNGYYLYFTDETTGRLHKIRLK</sequence>
<evidence type="ECO:0000313" key="1">
    <source>
        <dbReference type="EMBL" id="GAF84313.1"/>
    </source>
</evidence>
<dbReference type="EMBL" id="BARS01006205">
    <property type="protein sequence ID" value="GAF84313.1"/>
    <property type="molecule type" value="Genomic_DNA"/>
</dbReference>
<dbReference type="SUPFAM" id="SSF82171">
    <property type="entry name" value="DPP6 N-terminal domain-like"/>
    <property type="match status" value="1"/>
</dbReference>
<comment type="caution">
    <text evidence="1">The sequence shown here is derived from an EMBL/GenBank/DDBJ whole genome shotgun (WGS) entry which is preliminary data.</text>
</comment>
<organism evidence="1">
    <name type="scientific">marine sediment metagenome</name>
    <dbReference type="NCBI Taxonomy" id="412755"/>
    <lineage>
        <taxon>unclassified sequences</taxon>
        <taxon>metagenomes</taxon>
        <taxon>ecological metagenomes</taxon>
    </lineage>
</organism>
<reference evidence="1" key="1">
    <citation type="journal article" date="2014" name="Front. Microbiol.">
        <title>High frequency of phylogenetically diverse reductive dehalogenase-homologous genes in deep subseafloor sedimentary metagenomes.</title>
        <authorList>
            <person name="Kawai M."/>
            <person name="Futagami T."/>
            <person name="Toyoda A."/>
            <person name="Takaki Y."/>
            <person name="Nishi S."/>
            <person name="Hori S."/>
            <person name="Arai W."/>
            <person name="Tsubouchi T."/>
            <person name="Morono Y."/>
            <person name="Uchiyama I."/>
            <person name="Ito T."/>
            <person name="Fujiyama A."/>
            <person name="Inagaki F."/>
            <person name="Takami H."/>
        </authorList>
    </citation>
    <scope>NUCLEOTIDE SEQUENCE</scope>
    <source>
        <strain evidence="1">Expedition CK06-06</strain>
    </source>
</reference>
<proteinExistence type="predicted"/>
<protein>
    <recommendedName>
        <fullName evidence="2">Dipeptidylpeptidase IV N-terminal domain-containing protein</fullName>
    </recommendedName>
</protein>
<dbReference type="InterPro" id="IPR011659">
    <property type="entry name" value="WD40"/>
</dbReference>
<name>X0ST14_9ZZZZ</name>
<dbReference type="Pfam" id="PF07676">
    <property type="entry name" value="PD40"/>
    <property type="match status" value="1"/>
</dbReference>
<dbReference type="Gene3D" id="2.120.10.30">
    <property type="entry name" value="TolB, C-terminal domain"/>
    <property type="match status" value="1"/>
</dbReference>
<dbReference type="AlphaFoldDB" id="X0ST14"/>
<accession>X0ST14</accession>
<feature type="non-terminal residue" evidence="1">
    <location>
        <position position="1"/>
    </location>
</feature>
<evidence type="ECO:0008006" key="2">
    <source>
        <dbReference type="Google" id="ProtNLM"/>
    </source>
</evidence>
<dbReference type="InterPro" id="IPR011042">
    <property type="entry name" value="6-blade_b-propeller_TolB-like"/>
</dbReference>
<gene>
    <name evidence="1" type="ORF">S01H1_12124</name>
</gene>